<dbReference type="OrthoDB" id="605154at2759"/>
<organism evidence="3">
    <name type="scientific">Triticum aestivum</name>
    <name type="common">Wheat</name>
    <dbReference type="NCBI Taxonomy" id="4565"/>
    <lineage>
        <taxon>Eukaryota</taxon>
        <taxon>Viridiplantae</taxon>
        <taxon>Streptophyta</taxon>
        <taxon>Embryophyta</taxon>
        <taxon>Tracheophyta</taxon>
        <taxon>Spermatophyta</taxon>
        <taxon>Magnoliopsida</taxon>
        <taxon>Liliopsida</taxon>
        <taxon>Poales</taxon>
        <taxon>Poaceae</taxon>
        <taxon>BOP clade</taxon>
        <taxon>Pooideae</taxon>
        <taxon>Triticodae</taxon>
        <taxon>Triticeae</taxon>
        <taxon>Triticinae</taxon>
        <taxon>Triticum</taxon>
    </lineage>
</organism>
<dbReference type="PANTHER" id="PTHR31549">
    <property type="entry name" value="PROTEIN, PUTATIVE (DUF247)-RELATED-RELATED"/>
    <property type="match status" value="1"/>
</dbReference>
<dbReference type="Pfam" id="PF03140">
    <property type="entry name" value="DUF247"/>
    <property type="match status" value="1"/>
</dbReference>
<feature type="region of interest" description="Disordered" evidence="1">
    <location>
        <begin position="1"/>
        <end position="38"/>
    </location>
</feature>
<dbReference type="EnsemblPlants" id="TraesCS1B02G464600.1">
    <property type="protein sequence ID" value="TraesCS1B02G464600.1"/>
    <property type="gene ID" value="TraesCS1B02G464600"/>
</dbReference>
<evidence type="ECO:0000256" key="1">
    <source>
        <dbReference type="SAM" id="MobiDB-lite"/>
    </source>
</evidence>
<evidence type="ECO:0000313" key="4">
    <source>
        <dbReference type="Proteomes" id="UP000019116"/>
    </source>
</evidence>
<protein>
    <submittedName>
        <fullName evidence="3">Uncharacterized protein</fullName>
    </submittedName>
</protein>
<evidence type="ECO:0000313" key="3">
    <source>
        <dbReference type="EnsemblPlants" id="TraesCS1B02G464600.1"/>
    </source>
</evidence>
<keyword evidence="2" id="KW-1133">Transmembrane helix</keyword>
<reference evidence="3" key="1">
    <citation type="submission" date="2018-08" db="EMBL/GenBank/DDBJ databases">
        <authorList>
            <person name="Rossello M."/>
        </authorList>
    </citation>
    <scope>NUCLEOTIDE SEQUENCE [LARGE SCALE GENOMIC DNA]</scope>
    <source>
        <strain evidence="3">cv. Chinese Spring</strain>
    </source>
</reference>
<dbReference type="Gramene" id="TraesCS1B02G464600.1">
    <property type="protein sequence ID" value="TraesCS1B02G464600.1"/>
    <property type="gene ID" value="TraesCS1B02G464600"/>
</dbReference>
<dbReference type="Gramene" id="TraesCS1B03G1243800.1">
    <property type="protein sequence ID" value="TraesCS1B03G1243800.1.CDS"/>
    <property type="gene ID" value="TraesCS1B03G1243800"/>
</dbReference>
<dbReference type="GeneID" id="123100830"/>
<feature type="transmembrane region" description="Helical" evidence="2">
    <location>
        <begin position="547"/>
        <end position="572"/>
    </location>
</feature>
<accession>A0A3B5Z6R3</accession>
<sequence>MDAAPPSSPSQLTPASGLSTPPPHSARMEFATPAASEELGLPIQSTSVHPLQSPPSHPTGLAELRAVTRSTNGSPTVVGPLGMVLTPTSPPTVISSFGIIASASPTPRPMSLWHSESHPVAADDSTSIDEDSTMQRQASHNLDCSEDAVVIDVQNELHSSGDGVIPKVRVNLRRVATDLFTPYTVPIGPYHESADSWQWTEVKKRAVRDLAGGANLSGLERAMDRVRCRARGCYTHLPEPDNHAGDSAKFSRMLLHDGCYLVSLFVDCYLQCEEATGSPSSRTRTIVSRDNTVVRDILYLLENQIPLFVIHEILNYLRAPGEVTSAVECIARPVEELLQRQLYISKTPREAPSTSVHLLDLVYCYMASRLLQQQQQEEEEERTAGLLTGPWRRATEYRRYANLLLKRRAFSAGEEWSILDVELDGGNLWIPLLRVDSNTWTLLRNLMALEEQQEARPVTAYCYFMSQVACTAEDVGLLRSAMVVEHFLGSDESAAQGFACLCHGMALDIHNLQRNYLKPIWHALEKRCGVPAHNFKGFFREKHCGNIFYRVVFFIAILVFVSQMVQSIYAVIAYHKPNTRLLA</sequence>
<feature type="compositionally biased region" description="Polar residues" evidence="1">
    <location>
        <begin position="9"/>
        <end position="19"/>
    </location>
</feature>
<keyword evidence="2" id="KW-0472">Membrane</keyword>
<dbReference type="STRING" id="4565.A0A3B5Z6R3"/>
<evidence type="ECO:0000256" key="2">
    <source>
        <dbReference type="SAM" id="Phobius"/>
    </source>
</evidence>
<name>A0A3B5Z6R3_WHEAT</name>
<dbReference type="Proteomes" id="UP000019116">
    <property type="component" value="Chromosome 1B"/>
</dbReference>
<dbReference type="RefSeq" id="XP_044378638.1">
    <property type="nucleotide sequence ID" value="XM_044522703.1"/>
</dbReference>
<dbReference type="OMA" id="WIPLLRV"/>
<reference evidence="3" key="2">
    <citation type="submission" date="2018-10" db="UniProtKB">
        <authorList>
            <consortium name="EnsemblPlants"/>
        </authorList>
    </citation>
    <scope>IDENTIFICATION</scope>
</reference>
<keyword evidence="2" id="KW-0812">Transmembrane</keyword>
<proteinExistence type="predicted"/>
<dbReference type="InterPro" id="IPR004158">
    <property type="entry name" value="DUF247_pln"/>
</dbReference>
<keyword evidence="4" id="KW-1185">Reference proteome</keyword>
<gene>
    <name evidence="3" type="primary">LOC123100830</name>
</gene>
<dbReference type="AlphaFoldDB" id="A0A3B5Z6R3"/>
<dbReference type="PANTHER" id="PTHR31549:SF155">
    <property type="entry name" value="OS10G0449600 PROTEIN"/>
    <property type="match status" value="1"/>
</dbReference>